<keyword evidence="9" id="KW-1185">Reference proteome</keyword>
<evidence type="ECO:0000256" key="5">
    <source>
        <dbReference type="ARBA" id="ARBA00023136"/>
    </source>
</evidence>
<sequence length="316" mass="37573">MPILPTTSPRSTFPSDTHHKRRRPTYWSASIPIFLRRLFRFPQMDFEFALWQMLYLCIAPRRVYRNIYYHKQTKNQWARDDPAFVVILSFFLGVSAIAWGLVYGHGFIGILKMILFMVFIDFVVVGMVISTICWAFANRFLTHRHTLHAVEQTVEWAYAFDVHCNSFFPLFLILYVAQFFLMRVLVKDIWICLFLGNTMYLVAIGYYCYITFLGYNALPFLLHTEMFLYPVVMFLIIYFISLFGFHISANVLRLYFEKKKKKVNLKKWINEINEEIDILVSLNINIKLIIFVKQLLPKIDSNVNFRLLYRIIIKGL</sequence>
<dbReference type="InterPro" id="IPR007881">
    <property type="entry name" value="UNC-50"/>
</dbReference>
<feature type="transmembrane region" description="Helical" evidence="7">
    <location>
        <begin position="227"/>
        <end position="252"/>
    </location>
</feature>
<dbReference type="HOGENOM" id="CLU_066239_1_2_1"/>
<evidence type="ECO:0000256" key="4">
    <source>
        <dbReference type="ARBA" id="ARBA00022989"/>
    </source>
</evidence>
<feature type="region of interest" description="Disordered" evidence="6">
    <location>
        <begin position="1"/>
        <end position="20"/>
    </location>
</feature>
<protein>
    <submittedName>
        <fullName evidence="8">Gmh1p</fullName>
    </submittedName>
</protein>
<dbReference type="EMBL" id="JEMT01028421">
    <property type="protein sequence ID" value="EXX54778.1"/>
    <property type="molecule type" value="Genomic_DNA"/>
</dbReference>
<feature type="transmembrane region" description="Helical" evidence="7">
    <location>
        <begin position="189"/>
        <end position="215"/>
    </location>
</feature>
<evidence type="ECO:0000256" key="1">
    <source>
        <dbReference type="ARBA" id="ARBA00004141"/>
    </source>
</evidence>
<dbReference type="PANTHER" id="PTHR12841">
    <property type="entry name" value="PROTEIN UNC-50 HOMOLOG"/>
    <property type="match status" value="1"/>
</dbReference>
<feature type="compositionally biased region" description="Polar residues" evidence="6">
    <location>
        <begin position="1"/>
        <end position="15"/>
    </location>
</feature>
<dbReference type="STRING" id="1432141.A0A015LIY1"/>
<accession>A0A015LIY1</accession>
<dbReference type="Pfam" id="PF05216">
    <property type="entry name" value="UNC-50"/>
    <property type="match status" value="1"/>
</dbReference>
<dbReference type="AlphaFoldDB" id="A0A015LIY1"/>
<evidence type="ECO:0000256" key="6">
    <source>
        <dbReference type="SAM" id="MobiDB-lite"/>
    </source>
</evidence>
<comment type="similarity">
    <text evidence="2">Belongs to the unc-50 family.</text>
</comment>
<keyword evidence="3 7" id="KW-0812">Transmembrane</keyword>
<dbReference type="PANTHER" id="PTHR12841:SF6">
    <property type="entry name" value="PROTEIN UNC-50 HOMOLOG"/>
    <property type="match status" value="1"/>
</dbReference>
<comment type="caution">
    <text evidence="8">The sequence shown here is derived from an EMBL/GenBank/DDBJ whole genome shotgun (WGS) entry which is preliminary data.</text>
</comment>
<feature type="transmembrane region" description="Helical" evidence="7">
    <location>
        <begin position="83"/>
        <end position="102"/>
    </location>
</feature>
<evidence type="ECO:0000256" key="2">
    <source>
        <dbReference type="ARBA" id="ARBA00006293"/>
    </source>
</evidence>
<dbReference type="OrthoDB" id="10027013at2759"/>
<comment type="subcellular location">
    <subcellularLocation>
        <location evidence="1">Membrane</location>
        <topology evidence="1">Multi-pass membrane protein</topology>
    </subcellularLocation>
</comment>
<feature type="transmembrane region" description="Helical" evidence="7">
    <location>
        <begin position="114"/>
        <end position="137"/>
    </location>
</feature>
<evidence type="ECO:0000256" key="7">
    <source>
        <dbReference type="SAM" id="Phobius"/>
    </source>
</evidence>
<evidence type="ECO:0000256" key="3">
    <source>
        <dbReference type="ARBA" id="ARBA00022692"/>
    </source>
</evidence>
<evidence type="ECO:0000313" key="9">
    <source>
        <dbReference type="Proteomes" id="UP000022910"/>
    </source>
</evidence>
<organism evidence="8 9">
    <name type="scientific">Rhizophagus irregularis (strain DAOM 197198w)</name>
    <name type="common">Glomus intraradices</name>
    <dbReference type="NCBI Taxonomy" id="1432141"/>
    <lineage>
        <taxon>Eukaryota</taxon>
        <taxon>Fungi</taxon>
        <taxon>Fungi incertae sedis</taxon>
        <taxon>Mucoromycota</taxon>
        <taxon>Glomeromycotina</taxon>
        <taxon>Glomeromycetes</taxon>
        <taxon>Glomerales</taxon>
        <taxon>Glomeraceae</taxon>
        <taxon>Rhizophagus</taxon>
    </lineage>
</organism>
<evidence type="ECO:0000313" key="8">
    <source>
        <dbReference type="EMBL" id="EXX54778.1"/>
    </source>
</evidence>
<dbReference type="Proteomes" id="UP000022910">
    <property type="component" value="Unassembled WGS sequence"/>
</dbReference>
<proteinExistence type="inferred from homology"/>
<gene>
    <name evidence="8" type="ORF">RirG_231390</name>
</gene>
<name>A0A015LIY1_RHIIW</name>
<dbReference type="OMA" id="YRNFMYR"/>
<keyword evidence="5 7" id="KW-0472">Membrane</keyword>
<dbReference type="GO" id="GO:0000139">
    <property type="term" value="C:Golgi membrane"/>
    <property type="evidence" value="ECO:0007669"/>
    <property type="project" value="TreeGrafter"/>
</dbReference>
<keyword evidence="4 7" id="KW-1133">Transmembrane helix</keyword>
<reference evidence="8 9" key="1">
    <citation type="submission" date="2014-02" db="EMBL/GenBank/DDBJ databases">
        <title>Single nucleus genome sequencing reveals high similarity among nuclei of an endomycorrhizal fungus.</title>
        <authorList>
            <person name="Lin K."/>
            <person name="Geurts R."/>
            <person name="Zhang Z."/>
            <person name="Limpens E."/>
            <person name="Saunders D.G."/>
            <person name="Mu D."/>
            <person name="Pang E."/>
            <person name="Cao H."/>
            <person name="Cha H."/>
            <person name="Lin T."/>
            <person name="Zhou Q."/>
            <person name="Shang Y."/>
            <person name="Li Y."/>
            <person name="Ivanov S."/>
            <person name="Sharma T."/>
            <person name="Velzen R.V."/>
            <person name="Ruijter N.D."/>
            <person name="Aanen D.K."/>
            <person name="Win J."/>
            <person name="Kamoun S."/>
            <person name="Bisseling T."/>
            <person name="Huang S."/>
        </authorList>
    </citation>
    <scope>NUCLEOTIDE SEQUENCE [LARGE SCALE GENOMIC DNA]</scope>
    <source>
        <strain evidence="9">DAOM197198w</strain>
    </source>
</reference>